<dbReference type="AlphaFoldDB" id="A0AAV7WAT6"/>
<comment type="caution">
    <text evidence="2">The sequence shown here is derived from an EMBL/GenBank/DDBJ whole genome shotgun (WGS) entry which is preliminary data.</text>
</comment>
<protein>
    <submittedName>
        <fullName evidence="2">Uncharacterized protein</fullName>
    </submittedName>
</protein>
<feature type="region of interest" description="Disordered" evidence="1">
    <location>
        <begin position="71"/>
        <end position="136"/>
    </location>
</feature>
<keyword evidence="3" id="KW-1185">Reference proteome</keyword>
<proteinExistence type="predicted"/>
<accession>A0AAV7WAT6</accession>
<sequence length="163" mass="17564">MNTLLQWPCRPVSVLLESPSREASARGHARTTSAERERRKKNAALSLQAPKRQRRGGAFLLPAACLRNTVSPGRHEHRAPPPPGNQVAAAWPTSVTGGVTFAAARRPERGGSEGTESAHPASQPTPACSSRRTEHRGEWCAEAPRLWGMAQLRVVSPSSPIRG</sequence>
<dbReference type="EMBL" id="JANPWB010000002">
    <property type="protein sequence ID" value="KAJ1209995.1"/>
    <property type="molecule type" value="Genomic_DNA"/>
</dbReference>
<feature type="compositionally biased region" description="Polar residues" evidence="1">
    <location>
        <begin position="120"/>
        <end position="130"/>
    </location>
</feature>
<evidence type="ECO:0000256" key="1">
    <source>
        <dbReference type="SAM" id="MobiDB-lite"/>
    </source>
</evidence>
<name>A0AAV7WAT6_PLEWA</name>
<dbReference type="Proteomes" id="UP001066276">
    <property type="component" value="Chromosome 1_2"/>
</dbReference>
<gene>
    <name evidence="2" type="ORF">NDU88_005364</name>
</gene>
<evidence type="ECO:0000313" key="3">
    <source>
        <dbReference type="Proteomes" id="UP001066276"/>
    </source>
</evidence>
<reference evidence="2" key="1">
    <citation type="journal article" date="2022" name="bioRxiv">
        <title>Sequencing and chromosome-scale assembly of the giantPleurodeles waltlgenome.</title>
        <authorList>
            <person name="Brown T."/>
            <person name="Elewa A."/>
            <person name="Iarovenko S."/>
            <person name="Subramanian E."/>
            <person name="Araus A.J."/>
            <person name="Petzold A."/>
            <person name="Susuki M."/>
            <person name="Suzuki K.-i.T."/>
            <person name="Hayashi T."/>
            <person name="Toyoda A."/>
            <person name="Oliveira C."/>
            <person name="Osipova E."/>
            <person name="Leigh N.D."/>
            <person name="Simon A."/>
            <person name="Yun M.H."/>
        </authorList>
    </citation>
    <scope>NUCLEOTIDE SEQUENCE</scope>
    <source>
        <strain evidence="2">20211129_DDA</strain>
        <tissue evidence="2">Liver</tissue>
    </source>
</reference>
<feature type="region of interest" description="Disordered" evidence="1">
    <location>
        <begin position="18"/>
        <end position="59"/>
    </location>
</feature>
<organism evidence="2 3">
    <name type="scientific">Pleurodeles waltl</name>
    <name type="common">Iberian ribbed newt</name>
    <dbReference type="NCBI Taxonomy" id="8319"/>
    <lineage>
        <taxon>Eukaryota</taxon>
        <taxon>Metazoa</taxon>
        <taxon>Chordata</taxon>
        <taxon>Craniata</taxon>
        <taxon>Vertebrata</taxon>
        <taxon>Euteleostomi</taxon>
        <taxon>Amphibia</taxon>
        <taxon>Batrachia</taxon>
        <taxon>Caudata</taxon>
        <taxon>Salamandroidea</taxon>
        <taxon>Salamandridae</taxon>
        <taxon>Pleurodelinae</taxon>
        <taxon>Pleurodeles</taxon>
    </lineage>
</organism>
<evidence type="ECO:0000313" key="2">
    <source>
        <dbReference type="EMBL" id="KAJ1209995.1"/>
    </source>
</evidence>